<dbReference type="Gene3D" id="1.20.1440.60">
    <property type="entry name" value="23S rRNA-intervening sequence"/>
    <property type="match status" value="1"/>
</dbReference>
<dbReference type="Pfam" id="PF05635">
    <property type="entry name" value="23S_rRNA_IVP"/>
    <property type="match status" value="1"/>
</dbReference>
<name>A0A9D2WLM8_9FIRM</name>
<reference evidence="1" key="1">
    <citation type="submission" date="2016-02" db="EMBL/GenBank/DDBJ databases">
        <title>Draft Genome Sequence of Sporotomaculum syntrophicum Strain FB, a Syntrophic Benzoate Degrader.</title>
        <authorList>
            <person name="Nobu M.K."/>
            <person name="Narihiro T."/>
            <person name="Qiu Y.-L."/>
            <person name="Ohashi A."/>
            <person name="Liu W.-T."/>
            <person name="Yuji S."/>
        </authorList>
    </citation>
    <scope>NUCLEOTIDE SEQUENCE</scope>
    <source>
        <strain evidence="1">FB</strain>
    </source>
</reference>
<accession>A0A9D2WLM8</accession>
<sequence>MVMGYKNLEVYQRSYKLALEIHRTTQKFPSEERYELGSQLRRAAVSIPLNIAEGYGRRESIGEFQHFLRNALGSCNEVKVLLDMIKDLQYISEERHQILLEQYNILGKQIYRLREANTKKKI</sequence>
<dbReference type="SUPFAM" id="SSF158446">
    <property type="entry name" value="IVS-encoded protein-like"/>
    <property type="match status" value="1"/>
</dbReference>
<evidence type="ECO:0000313" key="2">
    <source>
        <dbReference type="Proteomes" id="UP000798488"/>
    </source>
</evidence>
<dbReference type="AlphaFoldDB" id="A0A9D2WLM8"/>
<dbReference type="CDD" id="cd16377">
    <property type="entry name" value="23S_rRNA_IVP_like"/>
    <property type="match status" value="1"/>
</dbReference>
<dbReference type="PANTHER" id="PTHR38471:SF2">
    <property type="entry name" value="FOUR HELIX BUNDLE PROTEIN"/>
    <property type="match status" value="1"/>
</dbReference>
<keyword evidence="2" id="KW-1185">Reference proteome</keyword>
<proteinExistence type="predicted"/>
<dbReference type="PANTHER" id="PTHR38471">
    <property type="entry name" value="FOUR HELIX BUNDLE PROTEIN"/>
    <property type="match status" value="1"/>
</dbReference>
<organism evidence="1 2">
    <name type="scientific">Sporotomaculum syntrophicum</name>
    <dbReference type="NCBI Taxonomy" id="182264"/>
    <lineage>
        <taxon>Bacteria</taxon>
        <taxon>Bacillati</taxon>
        <taxon>Bacillota</taxon>
        <taxon>Clostridia</taxon>
        <taxon>Eubacteriales</taxon>
        <taxon>Desulfallaceae</taxon>
        <taxon>Sporotomaculum</taxon>
    </lineage>
</organism>
<dbReference type="InterPro" id="IPR036583">
    <property type="entry name" value="23S_rRNA_IVS_sf"/>
</dbReference>
<dbReference type="NCBIfam" id="TIGR02436">
    <property type="entry name" value="four helix bundle protein"/>
    <property type="match status" value="1"/>
</dbReference>
<dbReference type="InterPro" id="IPR012657">
    <property type="entry name" value="23S_rRNA-intervening_sequence"/>
</dbReference>
<comment type="caution">
    <text evidence="1">The sequence shown here is derived from an EMBL/GenBank/DDBJ whole genome shotgun (WGS) entry which is preliminary data.</text>
</comment>
<evidence type="ECO:0008006" key="3">
    <source>
        <dbReference type="Google" id="ProtNLM"/>
    </source>
</evidence>
<gene>
    <name evidence="1" type="ORF">SPSYN_03128</name>
</gene>
<dbReference type="Proteomes" id="UP000798488">
    <property type="component" value="Unassembled WGS sequence"/>
</dbReference>
<evidence type="ECO:0000313" key="1">
    <source>
        <dbReference type="EMBL" id="KAF1083717.1"/>
    </source>
</evidence>
<dbReference type="EMBL" id="LSRS01000025">
    <property type="protein sequence ID" value="KAF1083717.1"/>
    <property type="molecule type" value="Genomic_DNA"/>
</dbReference>
<protein>
    <recommendedName>
        <fullName evidence="3">Four helix bundle protein</fullName>
    </recommendedName>
</protein>